<dbReference type="InterPro" id="IPR025997">
    <property type="entry name" value="SBP_2_dom"/>
</dbReference>
<comment type="subcellular location">
    <subcellularLocation>
        <location evidence="1">Cell envelope</location>
    </subcellularLocation>
</comment>
<feature type="compositionally biased region" description="Low complexity" evidence="4">
    <location>
        <begin position="37"/>
        <end position="48"/>
    </location>
</feature>
<feature type="non-terminal residue" evidence="6">
    <location>
        <position position="318"/>
    </location>
</feature>
<evidence type="ECO:0000256" key="1">
    <source>
        <dbReference type="ARBA" id="ARBA00004196"/>
    </source>
</evidence>
<evidence type="ECO:0000256" key="3">
    <source>
        <dbReference type="ARBA" id="ARBA00022729"/>
    </source>
</evidence>
<dbReference type="Gene3D" id="3.40.50.2300">
    <property type="match status" value="2"/>
</dbReference>
<dbReference type="EMBL" id="ACIO01000863">
    <property type="protein sequence ID" value="EFC94988.1"/>
    <property type="molecule type" value="Genomic_DNA"/>
</dbReference>
<accession>D3AT67</accession>
<evidence type="ECO:0000256" key="4">
    <source>
        <dbReference type="SAM" id="MobiDB-lite"/>
    </source>
</evidence>
<keyword evidence="3" id="KW-0732">Signal</keyword>
<dbReference type="CDD" id="cd01536">
    <property type="entry name" value="PBP1_ABC_sugar_binding-like"/>
    <property type="match status" value="1"/>
</dbReference>
<evidence type="ECO:0000313" key="7">
    <source>
        <dbReference type="Proteomes" id="UP000004968"/>
    </source>
</evidence>
<dbReference type="GO" id="GO:0030246">
    <property type="term" value="F:carbohydrate binding"/>
    <property type="evidence" value="ECO:0007669"/>
    <property type="project" value="UniProtKB-ARBA"/>
</dbReference>
<dbReference type="InterPro" id="IPR028082">
    <property type="entry name" value="Peripla_BP_I"/>
</dbReference>
<evidence type="ECO:0000256" key="2">
    <source>
        <dbReference type="ARBA" id="ARBA00007639"/>
    </source>
</evidence>
<name>D3AT67_9FIRM</name>
<reference evidence="6 7" key="1">
    <citation type="submission" date="2010-01" db="EMBL/GenBank/DDBJ databases">
        <authorList>
            <person name="Weinstock G."/>
            <person name="Sodergren E."/>
            <person name="Clifton S."/>
            <person name="Fulton L."/>
            <person name="Fulton B."/>
            <person name="Courtney L."/>
            <person name="Fronick C."/>
            <person name="Harrison M."/>
            <person name="Strong C."/>
            <person name="Farmer C."/>
            <person name="Delahaunty K."/>
            <person name="Markovic C."/>
            <person name="Hall O."/>
            <person name="Minx P."/>
            <person name="Tomlinson C."/>
            <person name="Mitreva M."/>
            <person name="Nelson J."/>
            <person name="Hou S."/>
            <person name="Wollam A."/>
            <person name="Pepin K.H."/>
            <person name="Johnson M."/>
            <person name="Bhonagiri V."/>
            <person name="Nash W.E."/>
            <person name="Warren W."/>
            <person name="Chinwalla A."/>
            <person name="Mardis E.R."/>
            <person name="Wilson R.K."/>
        </authorList>
    </citation>
    <scope>NUCLEOTIDE SEQUENCE [LARGE SCALE GENOMIC DNA]</scope>
    <source>
        <strain evidence="6 7">DSM 13479</strain>
    </source>
</reference>
<sequence>MEKVLTTVICTALVCVQLIGCSQQTAPADTQPKATTEKAGATETTEITGDTEETGEAEGEQSRVYKIGINSYAENFESSQRYLSSFRAAAEKAGNVELVYADCNADPQKLAPNYDAFILQNVDAIIDASWMGEVGPIAVEKCKGAGIPLVVCDSPFDEEYSYLIGTDQYQAGVIAGKYLADYVKENWDGSIDYLVLEYFQSGGPQVKDRMQGCLDGLKENGIPVEEDQVFWFDNEAQTQKTNQITRDFLTSHPDATKIIFGTNNDPCAIGVVSAVEASNRVDNCISYSYGGEDSALDLLKKDDNCYIGSVSFQQLQYG</sequence>
<dbReference type="PANTHER" id="PTHR46847:SF1">
    <property type="entry name" value="D-ALLOSE-BINDING PERIPLASMIC PROTEIN-RELATED"/>
    <property type="match status" value="1"/>
</dbReference>
<gene>
    <name evidence="6" type="ORF">CLOSTHATH_06826</name>
</gene>
<feature type="compositionally biased region" description="Acidic residues" evidence="4">
    <location>
        <begin position="49"/>
        <end position="59"/>
    </location>
</feature>
<feature type="domain" description="Periplasmic binding protein" evidence="5">
    <location>
        <begin position="83"/>
        <end position="305"/>
    </location>
</feature>
<dbReference type="Proteomes" id="UP000004968">
    <property type="component" value="Unassembled WGS sequence"/>
</dbReference>
<proteinExistence type="inferred from homology"/>
<organism evidence="6 7">
    <name type="scientific">Hungatella hathewayi DSM 13479</name>
    <dbReference type="NCBI Taxonomy" id="566550"/>
    <lineage>
        <taxon>Bacteria</taxon>
        <taxon>Bacillati</taxon>
        <taxon>Bacillota</taxon>
        <taxon>Clostridia</taxon>
        <taxon>Lachnospirales</taxon>
        <taxon>Lachnospiraceae</taxon>
        <taxon>Hungatella</taxon>
    </lineage>
</organism>
<comment type="caution">
    <text evidence="6">The sequence shown here is derived from an EMBL/GenBank/DDBJ whole genome shotgun (WGS) entry which is preliminary data.</text>
</comment>
<dbReference type="RefSeq" id="WP_006777231.1">
    <property type="nucleotide sequence ID" value="NZ_GG667899.1"/>
</dbReference>
<dbReference type="SUPFAM" id="SSF53822">
    <property type="entry name" value="Periplasmic binding protein-like I"/>
    <property type="match status" value="1"/>
</dbReference>
<protein>
    <recommendedName>
        <fullName evidence="5">Periplasmic binding protein domain-containing protein</fullName>
    </recommendedName>
</protein>
<evidence type="ECO:0000259" key="5">
    <source>
        <dbReference type="Pfam" id="PF13407"/>
    </source>
</evidence>
<dbReference type="GO" id="GO:0030313">
    <property type="term" value="C:cell envelope"/>
    <property type="evidence" value="ECO:0007669"/>
    <property type="project" value="UniProtKB-SubCell"/>
</dbReference>
<comment type="similarity">
    <text evidence="2">Belongs to the bacterial solute-binding protein 2 family.</text>
</comment>
<feature type="region of interest" description="Disordered" evidence="4">
    <location>
        <begin position="26"/>
        <end position="60"/>
    </location>
</feature>
<dbReference type="AlphaFoldDB" id="D3AT67"/>
<dbReference type="Pfam" id="PF13407">
    <property type="entry name" value="Peripla_BP_4"/>
    <property type="match status" value="1"/>
</dbReference>
<evidence type="ECO:0000313" key="6">
    <source>
        <dbReference type="EMBL" id="EFC94988.1"/>
    </source>
</evidence>
<dbReference type="PANTHER" id="PTHR46847">
    <property type="entry name" value="D-ALLOSE-BINDING PERIPLASMIC PROTEIN-RELATED"/>
    <property type="match status" value="1"/>
</dbReference>
<dbReference type="HOGENOM" id="CLU_878557_0_0_9"/>